<reference evidence="6 7" key="1">
    <citation type="journal article" date="2014" name="Nat. Genet.">
        <title>Genome sequence of the hot pepper provides insights into the evolution of pungency in Capsicum species.</title>
        <authorList>
            <person name="Kim S."/>
            <person name="Park M."/>
            <person name="Yeom S.I."/>
            <person name="Kim Y.M."/>
            <person name="Lee J.M."/>
            <person name="Lee H.A."/>
            <person name="Seo E."/>
            <person name="Choi J."/>
            <person name="Cheong K."/>
            <person name="Kim K.T."/>
            <person name="Jung K."/>
            <person name="Lee G.W."/>
            <person name="Oh S.K."/>
            <person name="Bae C."/>
            <person name="Kim S.B."/>
            <person name="Lee H.Y."/>
            <person name="Kim S.Y."/>
            <person name="Kim M.S."/>
            <person name="Kang B.C."/>
            <person name="Jo Y.D."/>
            <person name="Yang H.B."/>
            <person name="Jeong H.J."/>
            <person name="Kang W.H."/>
            <person name="Kwon J.K."/>
            <person name="Shin C."/>
            <person name="Lim J.Y."/>
            <person name="Park J.H."/>
            <person name="Huh J.H."/>
            <person name="Kim J.S."/>
            <person name="Kim B.D."/>
            <person name="Cohen O."/>
            <person name="Paran I."/>
            <person name="Suh M.C."/>
            <person name="Lee S.B."/>
            <person name="Kim Y.K."/>
            <person name="Shin Y."/>
            <person name="Noh S.J."/>
            <person name="Park J."/>
            <person name="Seo Y.S."/>
            <person name="Kwon S.Y."/>
            <person name="Kim H.A."/>
            <person name="Park J.M."/>
            <person name="Kim H.J."/>
            <person name="Choi S.B."/>
            <person name="Bosland P.W."/>
            <person name="Reeves G."/>
            <person name="Jo S.H."/>
            <person name="Lee B.W."/>
            <person name="Cho H.T."/>
            <person name="Choi H.S."/>
            <person name="Lee M.S."/>
            <person name="Yu Y."/>
            <person name="Do Choi Y."/>
            <person name="Park B.S."/>
            <person name="van Deynze A."/>
            <person name="Ashrafi H."/>
            <person name="Hill T."/>
            <person name="Kim W.T."/>
            <person name="Pai H.S."/>
            <person name="Ahn H.K."/>
            <person name="Yeam I."/>
            <person name="Giovannoni J.J."/>
            <person name="Rose J.K."/>
            <person name="Sorensen I."/>
            <person name="Lee S.J."/>
            <person name="Kim R.W."/>
            <person name="Choi I.Y."/>
            <person name="Choi B.S."/>
            <person name="Lim J.S."/>
            <person name="Lee Y.H."/>
            <person name="Choi D."/>
        </authorList>
    </citation>
    <scope>NUCLEOTIDE SEQUENCE [LARGE SCALE GENOMIC DNA]</scope>
    <source>
        <strain evidence="7">cv. CM334</strain>
    </source>
</reference>
<evidence type="ECO:0000256" key="4">
    <source>
        <dbReference type="ARBA" id="ARBA00022741"/>
    </source>
</evidence>
<accession>A0A2G2Z840</accession>
<dbReference type="GO" id="GO:0009691">
    <property type="term" value="P:cytokinin biosynthetic process"/>
    <property type="evidence" value="ECO:0000318"/>
    <property type="project" value="GO_Central"/>
</dbReference>
<dbReference type="InterPro" id="IPR027417">
    <property type="entry name" value="P-loop_NTPase"/>
</dbReference>
<dbReference type="InterPro" id="IPR039657">
    <property type="entry name" value="Dimethylallyltransferase"/>
</dbReference>
<comment type="similarity">
    <text evidence="1">Belongs to the IPP transferase family.</text>
</comment>
<dbReference type="Gramene" id="PHT78172">
    <property type="protein sequence ID" value="PHT78172"/>
    <property type="gene ID" value="T459_16224"/>
</dbReference>
<name>A0A2G2Z840_CAPAN</name>
<dbReference type="GO" id="GO:0005524">
    <property type="term" value="F:ATP binding"/>
    <property type="evidence" value="ECO:0007669"/>
    <property type="project" value="UniProtKB-KW"/>
</dbReference>
<dbReference type="Gene3D" id="3.40.50.300">
    <property type="entry name" value="P-loop containing nucleotide triphosphate hydrolases"/>
    <property type="match status" value="1"/>
</dbReference>
<dbReference type="GO" id="GO:0052381">
    <property type="term" value="F:tRNA dimethylallyltransferase activity"/>
    <property type="evidence" value="ECO:0000318"/>
    <property type="project" value="GO_Central"/>
</dbReference>
<dbReference type="PANTHER" id="PTHR11088:SF59">
    <property type="entry name" value="ADENYLATE ISOPENTENYLTRANSFERASE"/>
    <property type="match status" value="1"/>
</dbReference>
<keyword evidence="5" id="KW-0067">ATP-binding</keyword>
<keyword evidence="2" id="KW-0808">Transferase</keyword>
<proteinExistence type="inferred from homology"/>
<gene>
    <name evidence="6" type="ORF">T459_16224</name>
</gene>
<dbReference type="Proteomes" id="UP000222542">
    <property type="component" value="Unassembled WGS sequence"/>
</dbReference>
<protein>
    <submittedName>
        <fullName evidence="6">Uncharacterized protein</fullName>
    </submittedName>
</protein>
<keyword evidence="7" id="KW-1185">Reference proteome</keyword>
<sequence length="141" mass="16480">MGRQLGGSTELKVVIRHVWLVDEVKGIFFPVADYDKGIQRSIGVPGIDKYFREENKFDAYEESTKKMLLESAVEEIKVNTCNLVHLQLEKIQRFLDVKMLSLNRIDATNVLKEHEKEGDDDKWKHDVLKPFLDIMEEFLKK</sequence>
<dbReference type="GO" id="GO:0005739">
    <property type="term" value="C:mitochondrion"/>
    <property type="evidence" value="ECO:0000318"/>
    <property type="project" value="GO_Central"/>
</dbReference>
<evidence type="ECO:0000256" key="3">
    <source>
        <dbReference type="ARBA" id="ARBA00022712"/>
    </source>
</evidence>
<evidence type="ECO:0000256" key="5">
    <source>
        <dbReference type="ARBA" id="ARBA00022840"/>
    </source>
</evidence>
<keyword evidence="3" id="KW-0203">Cytokinin biosynthesis</keyword>
<evidence type="ECO:0000256" key="2">
    <source>
        <dbReference type="ARBA" id="ARBA00022679"/>
    </source>
</evidence>
<dbReference type="GO" id="GO:0006400">
    <property type="term" value="P:tRNA modification"/>
    <property type="evidence" value="ECO:0000318"/>
    <property type="project" value="GO_Central"/>
</dbReference>
<reference evidence="6 7" key="2">
    <citation type="journal article" date="2017" name="Genome Biol.">
        <title>New reference genome sequences of hot pepper reveal the massive evolution of plant disease-resistance genes by retroduplication.</title>
        <authorList>
            <person name="Kim S."/>
            <person name="Park J."/>
            <person name="Yeom S.I."/>
            <person name="Kim Y.M."/>
            <person name="Seo E."/>
            <person name="Kim K.T."/>
            <person name="Kim M.S."/>
            <person name="Lee J.M."/>
            <person name="Cheong K."/>
            <person name="Shin H.S."/>
            <person name="Kim S.B."/>
            <person name="Han K."/>
            <person name="Lee J."/>
            <person name="Park M."/>
            <person name="Lee H.A."/>
            <person name="Lee H.Y."/>
            <person name="Lee Y."/>
            <person name="Oh S."/>
            <person name="Lee J.H."/>
            <person name="Choi E."/>
            <person name="Choi E."/>
            <person name="Lee S.E."/>
            <person name="Jeon J."/>
            <person name="Kim H."/>
            <person name="Choi G."/>
            <person name="Song H."/>
            <person name="Lee J."/>
            <person name="Lee S.C."/>
            <person name="Kwon J.K."/>
            <person name="Lee H.Y."/>
            <person name="Koo N."/>
            <person name="Hong Y."/>
            <person name="Kim R.W."/>
            <person name="Kang W.H."/>
            <person name="Huh J.H."/>
            <person name="Kang B.C."/>
            <person name="Yang T.J."/>
            <person name="Lee Y.H."/>
            <person name="Bennetzen J.L."/>
            <person name="Choi D."/>
        </authorList>
    </citation>
    <scope>NUCLEOTIDE SEQUENCE [LARGE SCALE GENOMIC DNA]</scope>
    <source>
        <strain evidence="7">cv. CM334</strain>
    </source>
</reference>
<evidence type="ECO:0000313" key="7">
    <source>
        <dbReference type="Proteomes" id="UP000222542"/>
    </source>
</evidence>
<evidence type="ECO:0000313" key="6">
    <source>
        <dbReference type="EMBL" id="PHT78172.1"/>
    </source>
</evidence>
<comment type="caution">
    <text evidence="6">The sequence shown here is derived from an EMBL/GenBank/DDBJ whole genome shotgun (WGS) entry which is preliminary data.</text>
</comment>
<dbReference type="OMA" id="ENKFDAY"/>
<dbReference type="PANTHER" id="PTHR11088">
    <property type="entry name" value="TRNA DIMETHYLALLYLTRANSFERASE"/>
    <property type="match status" value="1"/>
</dbReference>
<dbReference type="STRING" id="4072.A0A2G2Z840"/>
<organism evidence="6 7">
    <name type="scientific">Capsicum annuum</name>
    <name type="common">Capsicum pepper</name>
    <dbReference type="NCBI Taxonomy" id="4072"/>
    <lineage>
        <taxon>Eukaryota</taxon>
        <taxon>Viridiplantae</taxon>
        <taxon>Streptophyta</taxon>
        <taxon>Embryophyta</taxon>
        <taxon>Tracheophyta</taxon>
        <taxon>Spermatophyta</taxon>
        <taxon>Magnoliopsida</taxon>
        <taxon>eudicotyledons</taxon>
        <taxon>Gunneridae</taxon>
        <taxon>Pentapetalae</taxon>
        <taxon>asterids</taxon>
        <taxon>lamiids</taxon>
        <taxon>Solanales</taxon>
        <taxon>Solanaceae</taxon>
        <taxon>Solanoideae</taxon>
        <taxon>Capsiceae</taxon>
        <taxon>Capsicum</taxon>
    </lineage>
</organism>
<keyword evidence="4" id="KW-0547">Nucleotide-binding</keyword>
<evidence type="ECO:0000256" key="1">
    <source>
        <dbReference type="ARBA" id="ARBA00005842"/>
    </source>
</evidence>
<dbReference type="AlphaFoldDB" id="A0A2G2Z840"/>
<dbReference type="EMBL" id="AYRZ02000006">
    <property type="protein sequence ID" value="PHT78172.1"/>
    <property type="molecule type" value="Genomic_DNA"/>
</dbReference>